<dbReference type="PANTHER" id="PTHR11011:SF99">
    <property type="entry name" value="FATTY ACYL-COA REDUCTASE 3"/>
    <property type="match status" value="1"/>
</dbReference>
<accession>B8LRT2</accession>
<protein>
    <recommendedName>
        <fullName evidence="4">Fatty acyl-CoA reductase</fullName>
        <ecNumber evidence="4">1.2.1.84</ecNumber>
    </recommendedName>
</protein>
<dbReference type="InterPro" id="IPR026055">
    <property type="entry name" value="FAR"/>
</dbReference>
<evidence type="ECO:0000256" key="1">
    <source>
        <dbReference type="ARBA" id="ARBA00005928"/>
    </source>
</evidence>
<dbReference type="Pfam" id="PF07993">
    <property type="entry name" value="NAD_binding_4"/>
    <property type="match status" value="1"/>
</dbReference>
<dbReference type="InterPro" id="IPR036291">
    <property type="entry name" value="NAD(P)-bd_dom_sf"/>
</dbReference>
<proteinExistence type="evidence at transcript level"/>
<dbReference type="AlphaFoldDB" id="B8LRT2"/>
<dbReference type="GO" id="GO:0102965">
    <property type="term" value="F:alcohol-forming long-chain fatty acyl-CoA reductase activity"/>
    <property type="evidence" value="ECO:0007669"/>
    <property type="project" value="UniProtKB-EC"/>
</dbReference>
<keyword evidence="4" id="KW-0560">Oxidoreductase</keyword>
<dbReference type="EC" id="1.2.1.84" evidence="4"/>
<keyword evidence="2 4" id="KW-0444">Lipid biosynthesis</keyword>
<feature type="domain" description="Fatty acyl-CoA reductase C-terminal" evidence="5">
    <location>
        <begin position="428"/>
        <end position="510"/>
    </location>
</feature>
<dbReference type="GO" id="GO:0035336">
    <property type="term" value="P:long-chain fatty-acyl-CoA metabolic process"/>
    <property type="evidence" value="ECO:0007669"/>
    <property type="project" value="TreeGrafter"/>
</dbReference>
<comment type="catalytic activity">
    <reaction evidence="4">
        <text>a long-chain fatty acyl-CoA + 2 NADPH + 2 H(+) = a long-chain primary fatty alcohol + 2 NADP(+) + CoA</text>
        <dbReference type="Rhea" id="RHEA:52716"/>
        <dbReference type="ChEBI" id="CHEBI:15378"/>
        <dbReference type="ChEBI" id="CHEBI:57287"/>
        <dbReference type="ChEBI" id="CHEBI:57783"/>
        <dbReference type="ChEBI" id="CHEBI:58349"/>
        <dbReference type="ChEBI" id="CHEBI:77396"/>
        <dbReference type="ChEBI" id="CHEBI:83139"/>
        <dbReference type="EC" id="1.2.1.84"/>
    </reaction>
</comment>
<evidence type="ECO:0000259" key="6">
    <source>
        <dbReference type="Pfam" id="PF07993"/>
    </source>
</evidence>
<evidence type="ECO:0000256" key="4">
    <source>
        <dbReference type="RuleBase" id="RU363097"/>
    </source>
</evidence>
<name>B8LRT2_PICSI</name>
<organism evidence="7">
    <name type="scientific">Picea sitchensis</name>
    <name type="common">Sitka spruce</name>
    <name type="synonym">Pinus sitchensis</name>
    <dbReference type="NCBI Taxonomy" id="3332"/>
    <lineage>
        <taxon>Eukaryota</taxon>
        <taxon>Viridiplantae</taxon>
        <taxon>Streptophyta</taxon>
        <taxon>Embryophyta</taxon>
        <taxon>Tracheophyta</taxon>
        <taxon>Spermatophyta</taxon>
        <taxon>Pinopsida</taxon>
        <taxon>Pinidae</taxon>
        <taxon>Conifers I</taxon>
        <taxon>Pinales</taxon>
        <taxon>Pinaceae</taxon>
        <taxon>Picea</taxon>
    </lineage>
</organism>
<dbReference type="Gene3D" id="3.40.50.720">
    <property type="entry name" value="NAD(P)-binding Rossmann-like Domain"/>
    <property type="match status" value="1"/>
</dbReference>
<dbReference type="GO" id="GO:0010345">
    <property type="term" value="P:suberin biosynthetic process"/>
    <property type="evidence" value="ECO:0007669"/>
    <property type="project" value="TreeGrafter"/>
</dbReference>
<dbReference type="InterPro" id="IPR033640">
    <property type="entry name" value="FAR_C"/>
</dbReference>
<dbReference type="InterPro" id="IPR013120">
    <property type="entry name" value="FAR_NAD-bd"/>
</dbReference>
<comment type="function">
    <text evidence="4">Catalyzes the reduction of fatty acyl-CoA to fatty alcohols.</text>
</comment>
<evidence type="ECO:0000313" key="7">
    <source>
        <dbReference type="EMBL" id="ABR18362.1"/>
    </source>
</evidence>
<evidence type="ECO:0000256" key="2">
    <source>
        <dbReference type="ARBA" id="ARBA00022516"/>
    </source>
</evidence>
<comment type="similarity">
    <text evidence="1 4">Belongs to the fatty acyl-CoA reductase family.</text>
</comment>
<keyword evidence="4" id="KW-0521">NADP</keyword>
<sequence length="510" mass="57832">MASNILGFLNEKNILVTGSTGFLGKIFVEKILRTQPGVKRIFVLLRSEDFESAKIRFKNEVMGAELFKTLRGQHGDNFENFVFQKVVPVVGDVAGGHNLGIDKESTREHLWNILDAIVNNAASTMFDDRYDISLNVNTRGAENIVEFAKRCRKLQILLHVSTAYVVGRGSGRIKESPLKIGESMTAGNELEDENGPPLSLDIEAEFGLLENTLAKLHMDSSATGTTSTRSVQDKEAIKHLKELGLERARRFGWPNTYSFTKAMGEMVVENRRENLPVVILRPTIIESTLAEPFPGWMEGTRTMDTFIVGYGKGRISFFLGDPELFLDIPADMVVNQMMVAMATHAYQNDLFIYHVASSVGNPLRYSLLSDVAYNYFSKNPCVSNDGKIIRVKEMRFLKSMSSFRLHMFQRYKAPLLVLGVVNEVISIFTARFTARYNQMLRNYNFMMYLAELYEPYVLFQGSFDITNTERLLEKVSVQDLEAFNFDVKCIDWVEYLSNVHIPGVVKYVLK</sequence>
<reference evidence="7" key="1">
    <citation type="submission" date="2007-06" db="EMBL/GenBank/DDBJ databases">
        <title>Full length cDNA sequences from Sitka Spruce (Picea sitchensis).</title>
        <authorList>
            <person name="Ralph S.G."/>
            <person name="Chun H.E."/>
            <person name="Liao N."/>
            <person name="Ali J."/>
            <person name="Reid K."/>
            <person name="Kolosova N."/>
            <person name="Cooper N."/>
            <person name="Cullis C."/>
            <person name="Jancsik S."/>
            <person name="Moore R."/>
            <person name="Mayo M."/>
            <person name="Wagner S."/>
            <person name="Holt R.A."/>
            <person name="Jones S.J.M."/>
            <person name="Marra M.A."/>
            <person name="Ritland C.E."/>
            <person name="Ritland K."/>
            <person name="Bohlmann J."/>
        </authorList>
    </citation>
    <scope>NUCLEOTIDE SEQUENCE</scope>
    <source>
        <tissue evidence="7">Bark</tissue>
    </source>
</reference>
<dbReference type="GO" id="GO:0080019">
    <property type="term" value="F:alcohol-forming very long-chain fatty acyl-CoA reductase activity"/>
    <property type="evidence" value="ECO:0007669"/>
    <property type="project" value="InterPro"/>
</dbReference>
<dbReference type="CDD" id="cd05236">
    <property type="entry name" value="FAR-N_SDR_e"/>
    <property type="match status" value="1"/>
</dbReference>
<dbReference type="CDD" id="cd09071">
    <property type="entry name" value="FAR_C"/>
    <property type="match status" value="1"/>
</dbReference>
<dbReference type="SUPFAM" id="SSF51735">
    <property type="entry name" value="NAD(P)-binding Rossmann-fold domains"/>
    <property type="match status" value="1"/>
</dbReference>
<evidence type="ECO:0000259" key="5">
    <source>
        <dbReference type="Pfam" id="PF03015"/>
    </source>
</evidence>
<keyword evidence="3 4" id="KW-0443">Lipid metabolism</keyword>
<dbReference type="Pfam" id="PF03015">
    <property type="entry name" value="Sterile"/>
    <property type="match status" value="1"/>
</dbReference>
<dbReference type="EMBL" id="EF678624">
    <property type="protein sequence ID" value="ABR18362.1"/>
    <property type="molecule type" value="mRNA"/>
</dbReference>
<evidence type="ECO:0000256" key="3">
    <source>
        <dbReference type="ARBA" id="ARBA00023098"/>
    </source>
</evidence>
<dbReference type="PANTHER" id="PTHR11011">
    <property type="entry name" value="MALE STERILITY PROTEIN 2-RELATED"/>
    <property type="match status" value="1"/>
</dbReference>
<feature type="domain" description="Thioester reductase (TE)" evidence="6">
    <location>
        <begin position="16"/>
        <end position="337"/>
    </location>
</feature>